<keyword evidence="5" id="KW-0997">Cell inner membrane</keyword>
<keyword evidence="8" id="KW-1133">Transmembrane helix</keyword>
<dbReference type="Proteomes" id="UP001589688">
    <property type="component" value="Unassembled WGS sequence"/>
</dbReference>
<comment type="subcellular location">
    <subcellularLocation>
        <location evidence="1">Cell inner membrane</location>
        <topology evidence="1">Single-pass membrane protein</topology>
        <orientation evidence="1">Periplasmic side</orientation>
    </subcellularLocation>
</comment>
<dbReference type="InterPro" id="IPR003538">
    <property type="entry name" value="TonB"/>
</dbReference>
<name>A0ABV5ZG95_9BACT</name>
<evidence type="ECO:0000256" key="3">
    <source>
        <dbReference type="ARBA" id="ARBA00022448"/>
    </source>
</evidence>
<reference evidence="11 12" key="1">
    <citation type="submission" date="2024-09" db="EMBL/GenBank/DDBJ databases">
        <authorList>
            <person name="Sun Q."/>
            <person name="Mori K."/>
        </authorList>
    </citation>
    <scope>NUCLEOTIDE SEQUENCE [LARGE SCALE GENOMIC DNA]</scope>
    <source>
        <strain evidence="11 12">ATCC 51272</strain>
    </source>
</reference>
<dbReference type="RefSeq" id="WP_027952414.1">
    <property type="nucleotide sequence ID" value="NZ_JADU01000018.1"/>
</dbReference>
<dbReference type="PRINTS" id="PR01374">
    <property type="entry name" value="TONBPROTEIN"/>
</dbReference>
<comment type="caution">
    <text evidence="11">The sequence shown here is derived from an EMBL/GenBank/DDBJ whole genome shotgun (WGS) entry which is preliminary data.</text>
</comment>
<sequence>METKKSDRANLEKRRAEGFLLGLVLALALLFAALEYTSRPDGPDRDEDQFDDLTEELDLTPAVDARDMISAAPAPASKALTERVKAVDHATDAADRLAPITSKLVIGDGEGLARDANVTEALPQMPVPQDSDVVRTVEQLPEFPGGMVAFMKWLTHNLHYPVQAQQQRIEGRVVVSFIVNKDGSIASPKVVKSADPLLDSEALRVIRMMPRWKPGILDEKPCRTMFAIPINFKI</sequence>
<dbReference type="InterPro" id="IPR051045">
    <property type="entry name" value="TonB-dependent_transducer"/>
</dbReference>
<keyword evidence="3" id="KW-0813">Transport</keyword>
<dbReference type="EMBL" id="JBHLZF010000001">
    <property type="protein sequence ID" value="MFB9896397.1"/>
    <property type="molecule type" value="Genomic_DNA"/>
</dbReference>
<evidence type="ECO:0000256" key="2">
    <source>
        <dbReference type="ARBA" id="ARBA00006555"/>
    </source>
</evidence>
<dbReference type="PANTHER" id="PTHR33446">
    <property type="entry name" value="PROTEIN TONB-RELATED"/>
    <property type="match status" value="1"/>
</dbReference>
<dbReference type="Gene3D" id="3.30.1150.10">
    <property type="match status" value="1"/>
</dbReference>
<dbReference type="NCBIfam" id="TIGR01352">
    <property type="entry name" value="tonB_Cterm"/>
    <property type="match status" value="1"/>
</dbReference>
<dbReference type="PANTHER" id="PTHR33446:SF2">
    <property type="entry name" value="PROTEIN TONB"/>
    <property type="match status" value="1"/>
</dbReference>
<comment type="similarity">
    <text evidence="2">Belongs to the TonB family.</text>
</comment>
<evidence type="ECO:0000256" key="5">
    <source>
        <dbReference type="ARBA" id="ARBA00022519"/>
    </source>
</evidence>
<evidence type="ECO:0000256" key="7">
    <source>
        <dbReference type="ARBA" id="ARBA00022927"/>
    </source>
</evidence>
<evidence type="ECO:0000256" key="1">
    <source>
        <dbReference type="ARBA" id="ARBA00004383"/>
    </source>
</evidence>
<protein>
    <submittedName>
        <fullName evidence="11">Energy transducer TonB</fullName>
    </submittedName>
</protein>
<dbReference type="SUPFAM" id="SSF74653">
    <property type="entry name" value="TolA/TonB C-terminal domain"/>
    <property type="match status" value="1"/>
</dbReference>
<gene>
    <name evidence="11" type="ORF">ACFFK8_00780</name>
</gene>
<dbReference type="PROSITE" id="PS52015">
    <property type="entry name" value="TONB_CTD"/>
    <property type="match status" value="1"/>
</dbReference>
<keyword evidence="9" id="KW-0472">Membrane</keyword>
<keyword evidence="12" id="KW-1185">Reference proteome</keyword>
<evidence type="ECO:0000256" key="4">
    <source>
        <dbReference type="ARBA" id="ARBA00022475"/>
    </source>
</evidence>
<organism evidence="11 12">
    <name type="scientific">Hallella seregens ATCC 51272</name>
    <dbReference type="NCBI Taxonomy" id="1336250"/>
    <lineage>
        <taxon>Bacteria</taxon>
        <taxon>Pseudomonadati</taxon>
        <taxon>Bacteroidota</taxon>
        <taxon>Bacteroidia</taxon>
        <taxon>Bacteroidales</taxon>
        <taxon>Prevotellaceae</taxon>
        <taxon>Hallella</taxon>
    </lineage>
</organism>
<evidence type="ECO:0000256" key="8">
    <source>
        <dbReference type="ARBA" id="ARBA00022989"/>
    </source>
</evidence>
<keyword evidence="6" id="KW-0812">Transmembrane</keyword>
<keyword evidence="4" id="KW-1003">Cell membrane</keyword>
<dbReference type="InterPro" id="IPR037682">
    <property type="entry name" value="TonB_C"/>
</dbReference>
<evidence type="ECO:0000259" key="10">
    <source>
        <dbReference type="PROSITE" id="PS52015"/>
    </source>
</evidence>
<keyword evidence="7" id="KW-0653">Protein transport</keyword>
<feature type="domain" description="TonB C-terminal" evidence="10">
    <location>
        <begin position="145"/>
        <end position="234"/>
    </location>
</feature>
<dbReference type="InterPro" id="IPR006260">
    <property type="entry name" value="TonB/TolA_C"/>
</dbReference>
<evidence type="ECO:0000313" key="12">
    <source>
        <dbReference type="Proteomes" id="UP001589688"/>
    </source>
</evidence>
<evidence type="ECO:0000256" key="9">
    <source>
        <dbReference type="ARBA" id="ARBA00023136"/>
    </source>
</evidence>
<evidence type="ECO:0000313" key="11">
    <source>
        <dbReference type="EMBL" id="MFB9896397.1"/>
    </source>
</evidence>
<proteinExistence type="inferred from homology"/>
<evidence type="ECO:0000256" key="6">
    <source>
        <dbReference type="ARBA" id="ARBA00022692"/>
    </source>
</evidence>
<dbReference type="Pfam" id="PF03544">
    <property type="entry name" value="TonB_C"/>
    <property type="match status" value="1"/>
</dbReference>
<accession>A0ABV5ZG95</accession>